<organism evidence="1 2">
    <name type="scientific">Tritrichomonas musculus</name>
    <dbReference type="NCBI Taxonomy" id="1915356"/>
    <lineage>
        <taxon>Eukaryota</taxon>
        <taxon>Metamonada</taxon>
        <taxon>Parabasalia</taxon>
        <taxon>Tritrichomonadida</taxon>
        <taxon>Tritrichomonadidae</taxon>
        <taxon>Tritrichomonas</taxon>
    </lineage>
</organism>
<evidence type="ECO:0000313" key="1">
    <source>
        <dbReference type="EMBL" id="KAK8878109.1"/>
    </source>
</evidence>
<keyword evidence="2" id="KW-1185">Reference proteome</keyword>
<accession>A0ABR2JJY1</accession>
<dbReference type="Proteomes" id="UP001470230">
    <property type="component" value="Unassembled WGS sequence"/>
</dbReference>
<evidence type="ECO:0000313" key="2">
    <source>
        <dbReference type="Proteomes" id="UP001470230"/>
    </source>
</evidence>
<name>A0ABR2JJY1_9EUKA</name>
<protein>
    <submittedName>
        <fullName evidence="1">Uncharacterized protein</fullName>
    </submittedName>
</protein>
<proteinExistence type="predicted"/>
<comment type="caution">
    <text evidence="1">The sequence shown here is derived from an EMBL/GenBank/DDBJ whole genome shotgun (WGS) entry which is preliminary data.</text>
</comment>
<dbReference type="EMBL" id="JAPFFF010000011">
    <property type="protein sequence ID" value="KAK8878109.1"/>
    <property type="molecule type" value="Genomic_DNA"/>
</dbReference>
<sequence length="194" mass="22397">MEKGITVRFDHIESMYKSAPMNASGSLARIDKLLDEVIADPVLQTDSIFKSNSFFSNDTTLSGIVLADTEQKLVNVSSKLHTYLCDILIHINQLELKKVESNSDFESYDSFKKDIDTIQQKLISIGFDIVEFHNKHDETIKMKNISQAILEAQELKMKRKTILETHKSWLVYQITFLKTSMESIRRLYRFLVKA</sequence>
<gene>
    <name evidence="1" type="ORF">M9Y10_004873</name>
</gene>
<reference evidence="1 2" key="1">
    <citation type="submission" date="2024-04" db="EMBL/GenBank/DDBJ databases">
        <title>Tritrichomonas musculus Genome.</title>
        <authorList>
            <person name="Alves-Ferreira E."/>
            <person name="Grigg M."/>
            <person name="Lorenzi H."/>
            <person name="Galac M."/>
        </authorList>
    </citation>
    <scope>NUCLEOTIDE SEQUENCE [LARGE SCALE GENOMIC DNA]</scope>
    <source>
        <strain evidence="1 2">EAF2021</strain>
    </source>
</reference>